<proteinExistence type="predicted"/>
<sequence length="461" mass="50879">MRKGVSSVSDRAIISASLIEPNMGLISGSDRRSAVYPTHIQMITPPSQPNHVRVSSSGSLYTTPLQGSANGTGLRPALGRPPAKRRLELDVADHQYSEPARTPRGRRAALRMKSPKAPKTPPEKSRYDTSLGLLTKKFCQLLAQSSDGVLDLNQAADTLNVQKRRLYDITNVLEGVRLIKKKSKNNIQWLGSTLPSESGSLCPLGPLQTLSREMLALRDEERRLDELIQACTNNVQQMTEEMHNQKYPLLPLTQHCLDQIAGHSCLQLYSRFTSFRPYNFKPTKIHLVFSLSSPTYAYVTYQDIRRIKNLQDQTVIAVKAPSETKLEVPDPKESLQVHLSSSKGPIDVFLCTDTSESSTPLRNGVDVNGNDTAFLRMSREDTKDTEMADSNQSNSSVTQTGTAPLSPFSSSLSSILGPFVTLSPALLGDEYPLGMDEEQGISDLFDSCDLDMLPLDELLMV</sequence>
<keyword evidence="2" id="KW-1185">Reference proteome</keyword>
<evidence type="ECO:0000313" key="2">
    <source>
        <dbReference type="Proteomes" id="UP000829447"/>
    </source>
</evidence>
<protein>
    <submittedName>
        <fullName evidence="1">Uncharacterized protein</fullName>
    </submittedName>
</protein>
<gene>
    <name evidence="1" type="ORF">PGIGA_G00179980</name>
</gene>
<organism evidence="1 2">
    <name type="scientific">Pangasianodon gigas</name>
    <name type="common">Mekong giant catfish</name>
    <name type="synonym">Pangasius gigas</name>
    <dbReference type="NCBI Taxonomy" id="30993"/>
    <lineage>
        <taxon>Eukaryota</taxon>
        <taxon>Metazoa</taxon>
        <taxon>Chordata</taxon>
        <taxon>Craniata</taxon>
        <taxon>Vertebrata</taxon>
        <taxon>Euteleostomi</taxon>
        <taxon>Actinopterygii</taxon>
        <taxon>Neopterygii</taxon>
        <taxon>Teleostei</taxon>
        <taxon>Ostariophysi</taxon>
        <taxon>Siluriformes</taxon>
        <taxon>Pangasiidae</taxon>
        <taxon>Pangasianodon</taxon>
    </lineage>
</organism>
<evidence type="ECO:0000313" key="1">
    <source>
        <dbReference type="EMBL" id="MCI4395412.1"/>
    </source>
</evidence>
<reference evidence="1 2" key="1">
    <citation type="journal article" date="2022" name="bioRxiv">
        <title>An ancient truncated duplication of the anti-Mullerian hormone receptor type 2 gene is a potential conserved master sex determinant in the Pangasiidae catfish family.</title>
        <authorList>
            <person name="Wen M."/>
            <person name="Pan Q."/>
            <person name="Jouanno E."/>
            <person name="Montfort J."/>
            <person name="Zahm M."/>
            <person name="Cabau C."/>
            <person name="Klopp C."/>
            <person name="Iampietro C."/>
            <person name="Roques C."/>
            <person name="Bouchez O."/>
            <person name="Castinel A."/>
            <person name="Donnadieu C."/>
            <person name="Parrinello H."/>
            <person name="Poncet C."/>
            <person name="Belmonte E."/>
            <person name="Gautier V."/>
            <person name="Avarre J.-C."/>
            <person name="Dugue R."/>
            <person name="Gustiano R."/>
            <person name="Ha T.T.T."/>
            <person name="Campet M."/>
            <person name="Sriphairoj K."/>
            <person name="Ribolli J."/>
            <person name="de Almeida F.L."/>
            <person name="Desvignes T."/>
            <person name="Postlethwait J.H."/>
            <person name="Bucao C.F."/>
            <person name="Robinson-Rechavi M."/>
            <person name="Bobe J."/>
            <person name="Herpin A."/>
            <person name="Guiguen Y."/>
        </authorList>
    </citation>
    <scope>NUCLEOTIDE SEQUENCE [LARGE SCALE GENOMIC DNA]</scope>
    <source>
        <strain evidence="1">YG-Dec2019</strain>
    </source>
</reference>
<accession>A0ACC5XVQ7</accession>
<comment type="caution">
    <text evidence="1">The sequence shown here is derived from an EMBL/GenBank/DDBJ whole genome shotgun (WGS) entry which is preliminary data.</text>
</comment>
<dbReference type="Proteomes" id="UP000829447">
    <property type="component" value="Linkage Group LG29"/>
</dbReference>
<name>A0ACC5XVQ7_PANGG</name>
<dbReference type="EMBL" id="CM040482">
    <property type="protein sequence ID" value="MCI4395412.1"/>
    <property type="molecule type" value="Genomic_DNA"/>
</dbReference>